<dbReference type="NCBIfam" id="TIGR03971">
    <property type="entry name" value="SDR_subfam_1"/>
    <property type="match status" value="1"/>
</dbReference>
<accession>A0A6P0HNE8</accession>
<dbReference type="InterPro" id="IPR002347">
    <property type="entry name" value="SDR_fam"/>
</dbReference>
<dbReference type="CDD" id="cd05233">
    <property type="entry name" value="SDR_c"/>
    <property type="match status" value="1"/>
</dbReference>
<dbReference type="InterPro" id="IPR020904">
    <property type="entry name" value="Sc_DH/Rdtase_CS"/>
</dbReference>
<comment type="similarity">
    <text evidence="1">Belongs to the short-chain dehydrogenases/reductases (SDR) family.</text>
</comment>
<dbReference type="Proteomes" id="UP000468687">
    <property type="component" value="Unassembled WGS sequence"/>
</dbReference>
<evidence type="ECO:0000256" key="3">
    <source>
        <dbReference type="ARBA" id="ARBA00023027"/>
    </source>
</evidence>
<protein>
    <submittedName>
        <fullName evidence="4">Mycofactocin-coupled SDR family oxidoreductase</fullName>
    </submittedName>
</protein>
<dbReference type="PROSITE" id="PS00061">
    <property type="entry name" value="ADH_SHORT"/>
    <property type="match status" value="1"/>
</dbReference>
<dbReference type="FunFam" id="3.40.50.720:FF:000084">
    <property type="entry name" value="Short-chain dehydrogenase reductase"/>
    <property type="match status" value="1"/>
</dbReference>
<proteinExistence type="inferred from homology"/>
<dbReference type="PANTHER" id="PTHR24321">
    <property type="entry name" value="DEHYDROGENASES, SHORT CHAIN"/>
    <property type="match status" value="1"/>
</dbReference>
<evidence type="ECO:0000256" key="1">
    <source>
        <dbReference type="ARBA" id="ARBA00006484"/>
    </source>
</evidence>
<evidence type="ECO:0000256" key="2">
    <source>
        <dbReference type="ARBA" id="ARBA00023002"/>
    </source>
</evidence>
<keyword evidence="3" id="KW-0520">NAD</keyword>
<comment type="caution">
    <text evidence="4">The sequence shown here is derived from an EMBL/GenBank/DDBJ whole genome shotgun (WGS) entry which is preliminary data.</text>
</comment>
<dbReference type="Gene3D" id="3.40.50.720">
    <property type="entry name" value="NAD(P)-binding Rossmann-like Domain"/>
    <property type="match status" value="1"/>
</dbReference>
<dbReference type="InterPro" id="IPR036291">
    <property type="entry name" value="NAD(P)-bd_dom_sf"/>
</dbReference>
<dbReference type="GO" id="GO:0016491">
    <property type="term" value="F:oxidoreductase activity"/>
    <property type="evidence" value="ECO:0007669"/>
    <property type="project" value="UniProtKB-KW"/>
</dbReference>
<evidence type="ECO:0000313" key="4">
    <source>
        <dbReference type="EMBL" id="NEN79757.1"/>
    </source>
</evidence>
<dbReference type="SUPFAM" id="SSF51735">
    <property type="entry name" value="NAD(P)-binding Rossmann-fold domains"/>
    <property type="match status" value="1"/>
</dbReference>
<dbReference type="InterPro" id="IPR023985">
    <property type="entry name" value="SDR_subfam_1"/>
</dbReference>
<dbReference type="PRINTS" id="PR00080">
    <property type="entry name" value="SDRFAMILY"/>
</dbReference>
<dbReference type="AlphaFoldDB" id="A0A6P0HNE8"/>
<keyword evidence="2" id="KW-0560">Oxidoreductase</keyword>
<dbReference type="Pfam" id="PF13561">
    <property type="entry name" value="adh_short_C2"/>
    <property type="match status" value="1"/>
</dbReference>
<dbReference type="PANTHER" id="PTHR24321:SF8">
    <property type="entry name" value="ESTRADIOL 17-BETA-DEHYDROGENASE 8-RELATED"/>
    <property type="match status" value="1"/>
</dbReference>
<dbReference type="EMBL" id="JAAGXA010000011">
    <property type="protein sequence ID" value="NEN79757.1"/>
    <property type="molecule type" value="Genomic_DNA"/>
</dbReference>
<gene>
    <name evidence="4" type="ORF">G3T38_15900</name>
</gene>
<sequence length="279" mass="30090">MSTQELAGQVAFISGAARGQGRSHAVRLARAGVKIIGFDLCQQIDTVPFDMTTGEDFEETERLVKDVGGEMIAVRADVRDQGEVDAAFQAGLDRFGKVDIVLANAGIMHDYQRTWRLDEEGFRNVIDVNVTGVWHTVKAAVPHMIERGEGGAIVMTGSAASVTGIPNLSGYVASKHAVLGLMRTLAKEVGRYQIRVNAVMPGNCNTPMFDNEGIRRLYVPDAENPDQKTFLDRAATMSPMRNPYVDPEDVSEAIAYLVSPAGRYVTGVAMSIDGGTATP</sequence>
<dbReference type="NCBIfam" id="NF009467">
    <property type="entry name" value="PRK12826.1-3"/>
    <property type="match status" value="1"/>
</dbReference>
<name>A0A6P0HNE8_9ACTN</name>
<evidence type="ECO:0000313" key="5">
    <source>
        <dbReference type="Proteomes" id="UP000468687"/>
    </source>
</evidence>
<keyword evidence="5" id="KW-1185">Reference proteome</keyword>
<organism evidence="4 5">
    <name type="scientific">Nocardioides zeae</name>
    <dbReference type="NCBI Taxonomy" id="1457234"/>
    <lineage>
        <taxon>Bacteria</taxon>
        <taxon>Bacillati</taxon>
        <taxon>Actinomycetota</taxon>
        <taxon>Actinomycetes</taxon>
        <taxon>Propionibacteriales</taxon>
        <taxon>Nocardioidaceae</taxon>
        <taxon>Nocardioides</taxon>
    </lineage>
</organism>
<reference evidence="4 5" key="1">
    <citation type="journal article" date="2014" name="Int. J. Syst. Evol. Microbiol.">
        <title>Nocardioides zeae sp. nov., isolated from the stem of Zea mays.</title>
        <authorList>
            <person name="Glaeser S.P."/>
            <person name="McInroy J.A."/>
            <person name="Busse H.J."/>
            <person name="Kampfer P."/>
        </authorList>
    </citation>
    <scope>NUCLEOTIDE SEQUENCE [LARGE SCALE GENOMIC DNA]</scope>
    <source>
        <strain evidence="4 5">JCM 30728</strain>
    </source>
</reference>
<dbReference type="RefSeq" id="WP_163773296.1">
    <property type="nucleotide sequence ID" value="NZ_JAAGXA010000011.1"/>
</dbReference>
<dbReference type="PRINTS" id="PR00081">
    <property type="entry name" value="GDHRDH"/>
</dbReference>